<evidence type="ECO:0000313" key="2">
    <source>
        <dbReference type="Proteomes" id="UP000199045"/>
    </source>
</evidence>
<dbReference type="Proteomes" id="UP000199045">
    <property type="component" value="Unassembled WGS sequence"/>
</dbReference>
<evidence type="ECO:0000313" key="1">
    <source>
        <dbReference type="EMBL" id="SDG22103.1"/>
    </source>
</evidence>
<dbReference type="AlphaFoldDB" id="A0A1G7SGH6"/>
<name>A0A1G7SGH6_CHIFI</name>
<dbReference type="RefSeq" id="WP_089833726.1">
    <property type="nucleotide sequence ID" value="NZ_FNBN01000003.1"/>
</dbReference>
<dbReference type="EMBL" id="FNBN01000003">
    <property type="protein sequence ID" value="SDG22103.1"/>
    <property type="molecule type" value="Genomic_DNA"/>
</dbReference>
<accession>A0A1G7SGH6</accession>
<reference evidence="1 2" key="1">
    <citation type="submission" date="2016-10" db="EMBL/GenBank/DDBJ databases">
        <authorList>
            <person name="de Groot N.N."/>
        </authorList>
    </citation>
    <scope>NUCLEOTIDE SEQUENCE [LARGE SCALE GENOMIC DNA]</scope>
    <source>
        <strain evidence="1 2">DSM 527</strain>
    </source>
</reference>
<sequence>MNTQLDEVWELLYPRVTNTLLKGYCNGLFNPQKDKFFAATFVTDFPAADDLQFLMSHFNSGYSIISKPSGASEQQGWHALPPGAGLQPAECNAYSISFHGAFYEDEWHFISSLIFFVTADEELAKDSVFPADVFSNTVYLPYQSFSPSRVNVQMLEFSMAPWLVADVKQTKKEKLNQAFRYYLELAVLQPLAEKLRIYYPYKYDSIVGMYGTEHFSSIFPANKRLVLLVTGAKGLSENDYTIRYLLYMPEEGNIYEWEYFPVGIASFYDPESVINQLKTVTYWDNPRYLQSSCTLDDDHFWKQCVIPQEEGEYKYLRELTFAGNSLSLKL</sequence>
<gene>
    <name evidence="1" type="ORF">SAMN04488121_103863</name>
</gene>
<organism evidence="1 2">
    <name type="scientific">Chitinophaga filiformis</name>
    <name type="common">Myxococcus filiformis</name>
    <name type="synonym">Flexibacter filiformis</name>
    <dbReference type="NCBI Taxonomy" id="104663"/>
    <lineage>
        <taxon>Bacteria</taxon>
        <taxon>Pseudomonadati</taxon>
        <taxon>Bacteroidota</taxon>
        <taxon>Chitinophagia</taxon>
        <taxon>Chitinophagales</taxon>
        <taxon>Chitinophagaceae</taxon>
        <taxon>Chitinophaga</taxon>
    </lineage>
</organism>
<dbReference type="OrthoDB" id="784746at2"/>
<proteinExistence type="predicted"/>
<protein>
    <submittedName>
        <fullName evidence="1">Uncharacterized protein</fullName>
    </submittedName>
</protein>
<dbReference type="STRING" id="104663.SAMN04488121_103863"/>